<reference evidence="1 2" key="1">
    <citation type="submission" date="2017-01" db="EMBL/GenBank/DDBJ databases">
        <title>Whole-Genome Shotgun Sequencing of Two beta-Proteobacterial Species in Search of the Bulgecin Biosynthetic Cluster.</title>
        <authorList>
            <person name="Horsman M.E."/>
            <person name="Marous D.R."/>
            <person name="Li R."/>
            <person name="Oliver R.A."/>
            <person name="Byun B."/>
            <person name="Emrich S.J."/>
            <person name="Boggess B."/>
            <person name="Townsend C.A."/>
            <person name="Mobashery S."/>
        </authorList>
    </citation>
    <scope>NUCLEOTIDE SEQUENCE [LARGE SCALE GENOMIC DNA]</scope>
    <source>
        <strain evidence="1 2">ATCC 31433</strain>
    </source>
</reference>
<organism evidence="1 2">
    <name type="scientific">Burkholderia ubonensis subsp. mesacidophila</name>
    <dbReference type="NCBI Taxonomy" id="265293"/>
    <lineage>
        <taxon>Bacteria</taxon>
        <taxon>Pseudomonadati</taxon>
        <taxon>Pseudomonadota</taxon>
        <taxon>Betaproteobacteria</taxon>
        <taxon>Burkholderiales</taxon>
        <taxon>Burkholderiaceae</taxon>
        <taxon>Burkholderia</taxon>
        <taxon>Burkholderia cepacia complex</taxon>
    </lineage>
</organism>
<evidence type="ECO:0000313" key="1">
    <source>
        <dbReference type="EMBL" id="PCE30224.1"/>
    </source>
</evidence>
<protein>
    <submittedName>
        <fullName evidence="1">Uncharacterized protein</fullName>
    </submittedName>
</protein>
<dbReference type="Proteomes" id="UP000217994">
    <property type="component" value="Unassembled WGS sequence"/>
</dbReference>
<sequence length="239" mass="26304">MSTAPVDLTETLNIEAAWFDHAPVTVDRSAVAPADQQGFDVVDDETITHLCGAPGGATIRMTRDRNALKFDIRHATYLESVNTVSVHRTPAFRYLYLDFIHLKQDAPRGMGAAMLWRMVRACDTLGLAQIQCHAAGGINMPALANGDRVMGYYAWPRYGFDGPFIVTQADQDIADLFPYFPEGLTDGSVSTLSELFETSGGPQYWMVAGDARDLAFEVAASSPSVITLHRYLNEKEFFA</sequence>
<evidence type="ECO:0000313" key="2">
    <source>
        <dbReference type="Proteomes" id="UP000217994"/>
    </source>
</evidence>
<dbReference type="AlphaFoldDB" id="A0A2A4FC98"/>
<accession>A0A2A4FC98</accession>
<proteinExistence type="predicted"/>
<dbReference type="GeneID" id="69006960"/>
<name>A0A2A4FC98_9BURK</name>
<gene>
    <name evidence="1" type="ORF">BZL54_21260</name>
</gene>
<dbReference type="EMBL" id="MTZU01000067">
    <property type="protein sequence ID" value="PCE30224.1"/>
    <property type="molecule type" value="Genomic_DNA"/>
</dbReference>
<dbReference type="RefSeq" id="WP_084910941.1">
    <property type="nucleotide sequence ID" value="NZ_CP020740.1"/>
</dbReference>
<comment type="caution">
    <text evidence="1">The sequence shown here is derived from an EMBL/GenBank/DDBJ whole genome shotgun (WGS) entry which is preliminary data.</text>
</comment>